<dbReference type="Gene3D" id="3.40.50.1820">
    <property type="entry name" value="alpha/beta hydrolase"/>
    <property type="match status" value="1"/>
</dbReference>
<dbReference type="OrthoDB" id="408373at2759"/>
<feature type="domain" description="AB hydrolase-1" evidence="1">
    <location>
        <begin position="46"/>
        <end position="323"/>
    </location>
</feature>
<accession>A0A9W7L3A5</accession>
<dbReference type="Pfam" id="PF12697">
    <property type="entry name" value="Abhydrolase_6"/>
    <property type="match status" value="1"/>
</dbReference>
<dbReference type="EMBL" id="BRYA01000657">
    <property type="protein sequence ID" value="GMI28161.1"/>
    <property type="molecule type" value="Genomic_DNA"/>
</dbReference>
<name>A0A9W7L3A5_9STRA</name>
<dbReference type="SUPFAM" id="SSF53474">
    <property type="entry name" value="alpha/beta-Hydrolases"/>
    <property type="match status" value="1"/>
</dbReference>
<evidence type="ECO:0000313" key="2">
    <source>
        <dbReference type="EMBL" id="GMI28161.1"/>
    </source>
</evidence>
<dbReference type="Proteomes" id="UP001165065">
    <property type="component" value="Unassembled WGS sequence"/>
</dbReference>
<keyword evidence="3" id="KW-1185">Reference proteome</keyword>
<evidence type="ECO:0000259" key="1">
    <source>
        <dbReference type="Pfam" id="PF12697"/>
    </source>
</evidence>
<dbReference type="PANTHER" id="PTHR47832">
    <property type="entry name" value="DNA PHOTOLYASE"/>
    <property type="match status" value="1"/>
</dbReference>
<sequence>MRLGRQIEFTSKLASSENALTWDYYGLPCRYIKRTPDSQGGVPGVYFHGFGASSKQWCNFNPSTTSYYPDLLGFGRSPKPAITYTQYLWEDFGSLFVSNVAMKGKGKDGGYVLGGNSIGGYVAMGVAAAAGKVKKQTGCKGLVLFNTAGRVISREDVSNERLKMKGRSVETMMKDGSFEAKVPGRLQEIITLLFSKVLINGLRTRVRGICVNLYPSNETRVNDNLVNDIVRDSLDEGAEYVMVSGAKLPPPRTANELLGADFGDDGGEGEDKYMGNVLVVQGTSDPLNDAKGRMENLGELREGITVREIVGGGHCPHDERGEECGVIVEEWMKELNLM</sequence>
<dbReference type="InterPro" id="IPR000073">
    <property type="entry name" value="AB_hydrolase_1"/>
</dbReference>
<dbReference type="AlphaFoldDB" id="A0A9W7L3A5"/>
<evidence type="ECO:0000313" key="3">
    <source>
        <dbReference type="Proteomes" id="UP001165065"/>
    </source>
</evidence>
<protein>
    <recommendedName>
        <fullName evidence="1">AB hydrolase-1 domain-containing protein</fullName>
    </recommendedName>
</protein>
<reference evidence="3" key="1">
    <citation type="journal article" date="2023" name="Commun. Biol.">
        <title>Genome analysis of Parmales, the sister group of diatoms, reveals the evolutionary specialization of diatoms from phago-mixotrophs to photoautotrophs.</title>
        <authorList>
            <person name="Ban H."/>
            <person name="Sato S."/>
            <person name="Yoshikawa S."/>
            <person name="Yamada K."/>
            <person name="Nakamura Y."/>
            <person name="Ichinomiya M."/>
            <person name="Sato N."/>
            <person name="Blanc-Mathieu R."/>
            <person name="Endo H."/>
            <person name="Kuwata A."/>
            <person name="Ogata H."/>
        </authorList>
    </citation>
    <scope>NUCLEOTIDE SEQUENCE [LARGE SCALE GENOMIC DNA]</scope>
</reference>
<organism evidence="2 3">
    <name type="scientific">Triparma columacea</name>
    <dbReference type="NCBI Taxonomy" id="722753"/>
    <lineage>
        <taxon>Eukaryota</taxon>
        <taxon>Sar</taxon>
        <taxon>Stramenopiles</taxon>
        <taxon>Ochrophyta</taxon>
        <taxon>Bolidophyceae</taxon>
        <taxon>Parmales</taxon>
        <taxon>Triparmaceae</taxon>
        <taxon>Triparma</taxon>
    </lineage>
</organism>
<gene>
    <name evidence="2" type="ORF">TrCOL_g12253</name>
</gene>
<comment type="caution">
    <text evidence="2">The sequence shown here is derived from an EMBL/GenBank/DDBJ whole genome shotgun (WGS) entry which is preliminary data.</text>
</comment>
<dbReference type="InterPro" id="IPR029058">
    <property type="entry name" value="AB_hydrolase_fold"/>
</dbReference>
<dbReference type="PANTHER" id="PTHR47832:SF1">
    <property type="entry name" value="DNA PHOTOLYASE"/>
    <property type="match status" value="1"/>
</dbReference>
<proteinExistence type="predicted"/>